<keyword evidence="2" id="KW-1185">Reference proteome</keyword>
<name>A0ACD5AJ08_9ACTN</name>
<reference evidence="1" key="1">
    <citation type="journal article" date="2025" name="Int. J. Syst. Evol. Microbiol.">
        <title>Streptomyces citrinus sp. nov., with yellow diffusible pigment.</title>
        <authorList>
            <person name="He Y."/>
            <person name="Yang E."/>
            <person name="Xu J."/>
            <person name="Sun Y."/>
            <person name="Sun L."/>
        </authorList>
    </citation>
    <scope>NUCLEOTIDE SEQUENCE</scope>
    <source>
        <strain evidence="1">Q6</strain>
    </source>
</reference>
<dbReference type="Proteomes" id="UP001432251">
    <property type="component" value="Chromosome"/>
</dbReference>
<sequence>MLPADMVGGPSAARAANLEVTNEALTTFQKRVATVLRDLEASAGNPTKVDAQTINKSSLHNEGAQAFPEAESLFTAYHSVHGQLVTLSKTLKLQIEAIGIAVQGAHRGFDNLEEEQRRRFWQIQTQVSELQQHQDEKREGTRRTNDAKTGGGF</sequence>
<dbReference type="EMBL" id="CP146022">
    <property type="protein sequence ID" value="WWQ67023.1"/>
    <property type="molecule type" value="Genomic_DNA"/>
</dbReference>
<evidence type="ECO:0000313" key="1">
    <source>
        <dbReference type="EMBL" id="WWQ67023.1"/>
    </source>
</evidence>
<gene>
    <name evidence="1" type="ORF">V2W30_29290</name>
</gene>
<accession>A0ACD5AJ08</accession>
<protein>
    <submittedName>
        <fullName evidence="1">Uncharacterized protein</fullName>
    </submittedName>
</protein>
<organism evidence="1 2">
    <name type="scientific">Streptomyces citrinus</name>
    <dbReference type="NCBI Taxonomy" id="3118173"/>
    <lineage>
        <taxon>Bacteria</taxon>
        <taxon>Bacillati</taxon>
        <taxon>Actinomycetota</taxon>
        <taxon>Actinomycetes</taxon>
        <taxon>Kitasatosporales</taxon>
        <taxon>Streptomycetaceae</taxon>
        <taxon>Streptomyces</taxon>
    </lineage>
</organism>
<proteinExistence type="predicted"/>
<evidence type="ECO:0000313" key="2">
    <source>
        <dbReference type="Proteomes" id="UP001432251"/>
    </source>
</evidence>